<dbReference type="InterPro" id="IPR018022">
    <property type="entry name" value="IPT"/>
</dbReference>
<protein>
    <recommendedName>
        <fullName evidence="10">tRNA dimethylallyltransferase</fullName>
        <ecNumber evidence="10">2.5.1.75</ecNumber>
    </recommendedName>
    <alternativeName>
        <fullName evidence="10">Dimethylallyl diphosphate:tRNA dimethylallyltransferase</fullName>
        <shortName evidence="10">DMAPP:tRNA dimethylallyltransferase</shortName>
        <shortName evidence="10">DMATase</shortName>
    </alternativeName>
    <alternativeName>
        <fullName evidence="10">Isopentenyl-diphosphate:tRNA isopentenyltransferase</fullName>
        <shortName evidence="10">IPP transferase</shortName>
        <shortName evidence="10">IPPT</shortName>
        <shortName evidence="10">IPTase</shortName>
    </alternativeName>
</protein>
<evidence type="ECO:0000256" key="1">
    <source>
        <dbReference type="ARBA" id="ARBA00001946"/>
    </source>
</evidence>
<keyword evidence="4 10" id="KW-0808">Transferase</keyword>
<comment type="catalytic activity">
    <reaction evidence="9 10 11">
        <text>adenosine(37) in tRNA + dimethylallyl diphosphate = N(6)-dimethylallyladenosine(37) in tRNA + diphosphate</text>
        <dbReference type="Rhea" id="RHEA:26482"/>
        <dbReference type="Rhea" id="RHEA-COMP:10162"/>
        <dbReference type="Rhea" id="RHEA-COMP:10375"/>
        <dbReference type="ChEBI" id="CHEBI:33019"/>
        <dbReference type="ChEBI" id="CHEBI:57623"/>
        <dbReference type="ChEBI" id="CHEBI:74411"/>
        <dbReference type="ChEBI" id="CHEBI:74415"/>
        <dbReference type="EC" id="2.5.1.75"/>
    </reaction>
</comment>
<feature type="site" description="Interaction with substrate tRNA" evidence="10">
    <location>
        <position position="108"/>
    </location>
</feature>
<dbReference type="Proteomes" id="UP000309133">
    <property type="component" value="Unassembled WGS sequence"/>
</dbReference>
<dbReference type="HAMAP" id="MF_00185">
    <property type="entry name" value="IPP_trans"/>
    <property type="match status" value="1"/>
</dbReference>
<keyword evidence="7 10" id="KW-0067">ATP-binding</keyword>
<evidence type="ECO:0000256" key="13">
    <source>
        <dbReference type="RuleBase" id="RU003785"/>
    </source>
</evidence>
<feature type="binding site" evidence="10">
    <location>
        <begin position="12"/>
        <end position="19"/>
    </location>
    <ligand>
        <name>ATP</name>
        <dbReference type="ChEBI" id="CHEBI:30616"/>
    </ligand>
</feature>
<evidence type="ECO:0000313" key="14">
    <source>
        <dbReference type="EMBL" id="THG32283.1"/>
    </source>
</evidence>
<evidence type="ECO:0000256" key="8">
    <source>
        <dbReference type="ARBA" id="ARBA00022842"/>
    </source>
</evidence>
<dbReference type="OrthoDB" id="9776390at2"/>
<comment type="similarity">
    <text evidence="3 10 13">Belongs to the IPP transferase family.</text>
</comment>
<dbReference type="GO" id="GO:0052381">
    <property type="term" value="F:tRNA dimethylallyltransferase activity"/>
    <property type="evidence" value="ECO:0007669"/>
    <property type="project" value="UniProtKB-UniRule"/>
</dbReference>
<dbReference type="Pfam" id="PF01715">
    <property type="entry name" value="IPPT"/>
    <property type="match status" value="1"/>
</dbReference>
<comment type="caution">
    <text evidence="14">The sequence shown here is derived from an EMBL/GenBank/DDBJ whole genome shotgun (WGS) entry which is preliminary data.</text>
</comment>
<keyword evidence="6 10" id="KW-0547">Nucleotide-binding</keyword>
<dbReference type="RefSeq" id="WP_136426448.1">
    <property type="nucleotide sequence ID" value="NZ_SSSM01000002.1"/>
</dbReference>
<feature type="site" description="Interaction with substrate tRNA" evidence="10">
    <location>
        <position position="129"/>
    </location>
</feature>
<dbReference type="SUPFAM" id="SSF52540">
    <property type="entry name" value="P-loop containing nucleoside triphosphate hydrolases"/>
    <property type="match status" value="1"/>
</dbReference>
<evidence type="ECO:0000256" key="12">
    <source>
        <dbReference type="RuleBase" id="RU003784"/>
    </source>
</evidence>
<dbReference type="EC" id="2.5.1.75" evidence="10"/>
<evidence type="ECO:0000256" key="4">
    <source>
        <dbReference type="ARBA" id="ARBA00022679"/>
    </source>
</evidence>
<dbReference type="InterPro" id="IPR027417">
    <property type="entry name" value="P-loop_NTPase"/>
</dbReference>
<comment type="cofactor">
    <cofactor evidence="1 10">
        <name>Mg(2+)</name>
        <dbReference type="ChEBI" id="CHEBI:18420"/>
    </cofactor>
</comment>
<dbReference type="PANTHER" id="PTHR11088">
    <property type="entry name" value="TRNA DIMETHYLALLYLTRANSFERASE"/>
    <property type="match status" value="1"/>
</dbReference>
<feature type="binding site" evidence="10">
    <location>
        <begin position="14"/>
        <end position="19"/>
    </location>
    <ligand>
        <name>substrate</name>
    </ligand>
</feature>
<proteinExistence type="inferred from homology"/>
<sequence length="310" mass="33130">MSSADPLIVVAGPTGTGKSGLSLDLAELLASRGRTVEIVGADAMQLYRGMDIGTAKLPPAERRGIAHHLIDTLDPSEISTVADYQAAARAAIADIRSRGSIPLLVGGSGLYISSVTQPLDFPGTDAAVRLRLEAELAELGSAALWTRLRDTDRPAALAIDAANGRRIVRALEVIEITGRPYSAVLPQESREQAEPIRTVVLDVPVDQREALKATLAARVERMFADGLIAEVESLGPKALGTTARRAIGYAQAVSVLEGRSSVDEAIAETVQLTVRYVRRQRSWFGRYRDAHRLDSQRSDLVAAADAFISA</sequence>
<dbReference type="GO" id="GO:0005524">
    <property type="term" value="F:ATP binding"/>
    <property type="evidence" value="ECO:0007669"/>
    <property type="project" value="UniProtKB-UniRule"/>
</dbReference>
<dbReference type="NCBIfam" id="TIGR00174">
    <property type="entry name" value="miaA"/>
    <property type="match status" value="1"/>
</dbReference>
<evidence type="ECO:0000256" key="3">
    <source>
        <dbReference type="ARBA" id="ARBA00005842"/>
    </source>
</evidence>
<evidence type="ECO:0000256" key="10">
    <source>
        <dbReference type="HAMAP-Rule" id="MF_00185"/>
    </source>
</evidence>
<comment type="function">
    <text evidence="2 10 12">Catalyzes the transfer of a dimethylallyl group onto the adenine at position 37 in tRNAs that read codons beginning with uridine, leading to the formation of N6-(dimethylallyl)adenosine (i(6)A).</text>
</comment>
<keyword evidence="8 10" id="KW-0460">Magnesium</keyword>
<evidence type="ECO:0000256" key="7">
    <source>
        <dbReference type="ARBA" id="ARBA00022840"/>
    </source>
</evidence>
<comment type="caution">
    <text evidence="10">Lacks conserved residue(s) required for the propagation of feature annotation.</text>
</comment>
<dbReference type="EMBL" id="SSSM01000002">
    <property type="protein sequence ID" value="THG32283.1"/>
    <property type="molecule type" value="Genomic_DNA"/>
</dbReference>
<comment type="subunit">
    <text evidence="10">Monomer.</text>
</comment>
<accession>A0A4S4FP18</accession>
<keyword evidence="15" id="KW-1185">Reference proteome</keyword>
<organism evidence="14 15">
    <name type="scientific">Naasia lichenicola</name>
    <dbReference type="NCBI Taxonomy" id="2565933"/>
    <lineage>
        <taxon>Bacteria</taxon>
        <taxon>Bacillati</taxon>
        <taxon>Actinomycetota</taxon>
        <taxon>Actinomycetes</taxon>
        <taxon>Micrococcales</taxon>
        <taxon>Microbacteriaceae</taxon>
        <taxon>Naasia</taxon>
    </lineage>
</organism>
<keyword evidence="5 10" id="KW-0819">tRNA processing</keyword>
<gene>
    <name evidence="10 14" type="primary">miaA</name>
    <name evidence="14" type="ORF">E6C64_04460</name>
</gene>
<name>A0A4S4FP18_9MICO</name>
<dbReference type="AlphaFoldDB" id="A0A4S4FP18"/>
<evidence type="ECO:0000313" key="15">
    <source>
        <dbReference type="Proteomes" id="UP000309133"/>
    </source>
</evidence>
<dbReference type="Gene3D" id="3.40.50.300">
    <property type="entry name" value="P-loop containing nucleotide triphosphate hydrolases"/>
    <property type="match status" value="1"/>
</dbReference>
<dbReference type="GO" id="GO:0006400">
    <property type="term" value="P:tRNA modification"/>
    <property type="evidence" value="ECO:0007669"/>
    <property type="project" value="TreeGrafter"/>
</dbReference>
<evidence type="ECO:0000256" key="6">
    <source>
        <dbReference type="ARBA" id="ARBA00022741"/>
    </source>
</evidence>
<evidence type="ECO:0000256" key="5">
    <source>
        <dbReference type="ARBA" id="ARBA00022694"/>
    </source>
</evidence>
<evidence type="ECO:0000256" key="11">
    <source>
        <dbReference type="RuleBase" id="RU003783"/>
    </source>
</evidence>
<dbReference type="InterPro" id="IPR039657">
    <property type="entry name" value="Dimethylallyltransferase"/>
</dbReference>
<dbReference type="PANTHER" id="PTHR11088:SF60">
    <property type="entry name" value="TRNA DIMETHYLALLYLTRANSFERASE"/>
    <property type="match status" value="1"/>
</dbReference>
<evidence type="ECO:0000256" key="9">
    <source>
        <dbReference type="ARBA" id="ARBA00049563"/>
    </source>
</evidence>
<dbReference type="Gene3D" id="1.10.20.140">
    <property type="match status" value="1"/>
</dbReference>
<reference evidence="14 15" key="1">
    <citation type="submission" date="2019-04" db="EMBL/GenBank/DDBJ databases">
        <authorList>
            <person name="Jiang L."/>
        </authorList>
    </citation>
    <scope>NUCLEOTIDE SEQUENCE [LARGE SCALE GENOMIC DNA]</scope>
    <source>
        <strain evidence="14 15">YIM 131853</strain>
    </source>
</reference>
<evidence type="ECO:0000256" key="2">
    <source>
        <dbReference type="ARBA" id="ARBA00003213"/>
    </source>
</evidence>